<sequence length="365" mass="42487">MLLLIPTFFFTITIFLTSFFFLILLLHHYRHLCNIHLSNSFLSFRWLHLPHWFEPPPQRSRRHLIGSDNIMTLKGATSQACAACKYQRRKCTPECPLAPYFPPDQPKMFQNAHKLFGVCNILKILKSVDPCLKFEAMKSIIYQANIRDKFPVYGCWEVIWQLQYQIMVAEQELQNVHKQLALYRQHHYQQQQQISAMPDYVTSQLELGMAPPNNNNNTTSLLHHSTPQSYDNNNTAIPHALPVTQQQQQQQQQPPYSHRSDNAYTSAYDIDSKENIAGENVLWAQNPFTNNNSSINENNDNAETVQSQFGVSQTLAIESEDVQDYDELHPFFDTIDDRQSYIDSKEAYDSSRYIRLSQNDELMTM</sequence>
<evidence type="ECO:0000313" key="5">
    <source>
        <dbReference type="EMBL" id="PRQ16082.1"/>
    </source>
</evidence>
<accession>A0A2P6P2D1</accession>
<protein>
    <submittedName>
        <fullName evidence="5">Putative transcription factor AS2-LOB family</fullName>
    </submittedName>
</protein>
<organism evidence="5 6">
    <name type="scientific">Rosa chinensis</name>
    <name type="common">China rose</name>
    <dbReference type="NCBI Taxonomy" id="74649"/>
    <lineage>
        <taxon>Eukaryota</taxon>
        <taxon>Viridiplantae</taxon>
        <taxon>Streptophyta</taxon>
        <taxon>Embryophyta</taxon>
        <taxon>Tracheophyta</taxon>
        <taxon>Spermatophyta</taxon>
        <taxon>Magnoliopsida</taxon>
        <taxon>eudicotyledons</taxon>
        <taxon>Gunneridae</taxon>
        <taxon>Pentapetalae</taxon>
        <taxon>rosids</taxon>
        <taxon>fabids</taxon>
        <taxon>Rosales</taxon>
        <taxon>Rosaceae</taxon>
        <taxon>Rosoideae</taxon>
        <taxon>Rosoideae incertae sedis</taxon>
        <taxon>Rosa</taxon>
    </lineage>
</organism>
<evidence type="ECO:0000256" key="2">
    <source>
        <dbReference type="SAM" id="MobiDB-lite"/>
    </source>
</evidence>
<keyword evidence="3" id="KW-0472">Membrane</keyword>
<feature type="domain" description="LOB" evidence="4">
    <location>
        <begin position="79"/>
        <end position="180"/>
    </location>
</feature>
<dbReference type="OMA" id="GCWEEIC"/>
<evidence type="ECO:0000313" key="6">
    <source>
        <dbReference type="Proteomes" id="UP000238479"/>
    </source>
</evidence>
<evidence type="ECO:0000256" key="1">
    <source>
        <dbReference type="ARBA" id="ARBA00005474"/>
    </source>
</evidence>
<dbReference type="Proteomes" id="UP000238479">
    <property type="component" value="Chromosome 7"/>
</dbReference>
<reference evidence="5 6" key="1">
    <citation type="journal article" date="2018" name="Nat. Genet.">
        <title>The Rosa genome provides new insights in the design of modern roses.</title>
        <authorList>
            <person name="Bendahmane M."/>
        </authorList>
    </citation>
    <scope>NUCLEOTIDE SEQUENCE [LARGE SCALE GENOMIC DNA]</scope>
    <source>
        <strain evidence="6">cv. Old Blush</strain>
    </source>
</reference>
<keyword evidence="3" id="KW-0812">Transmembrane</keyword>
<dbReference type="Pfam" id="PF03195">
    <property type="entry name" value="LOB"/>
    <property type="match status" value="1"/>
</dbReference>
<feature type="transmembrane region" description="Helical" evidence="3">
    <location>
        <begin position="6"/>
        <end position="26"/>
    </location>
</feature>
<dbReference type="EMBL" id="PDCK01000045">
    <property type="protein sequence ID" value="PRQ16082.1"/>
    <property type="molecule type" value="Genomic_DNA"/>
</dbReference>
<dbReference type="AlphaFoldDB" id="A0A2P6P2D1"/>
<comment type="caution">
    <text evidence="5">The sequence shown here is derived from an EMBL/GenBank/DDBJ whole genome shotgun (WGS) entry which is preliminary data.</text>
</comment>
<comment type="similarity">
    <text evidence="1">Belongs to the LOB domain-containing protein family.</text>
</comment>
<evidence type="ECO:0000259" key="4">
    <source>
        <dbReference type="PROSITE" id="PS50891"/>
    </source>
</evidence>
<dbReference type="PANTHER" id="PTHR31301">
    <property type="entry name" value="LOB DOMAIN-CONTAINING PROTEIN 4-RELATED"/>
    <property type="match status" value="1"/>
</dbReference>
<proteinExistence type="inferred from homology"/>
<dbReference type="InterPro" id="IPR004883">
    <property type="entry name" value="LOB"/>
</dbReference>
<keyword evidence="3" id="KW-1133">Transmembrane helix</keyword>
<evidence type="ECO:0000256" key="3">
    <source>
        <dbReference type="SAM" id="Phobius"/>
    </source>
</evidence>
<feature type="compositionally biased region" description="Low complexity" evidence="2">
    <location>
        <begin position="211"/>
        <end position="225"/>
    </location>
</feature>
<dbReference type="PROSITE" id="PS50891">
    <property type="entry name" value="LOB"/>
    <property type="match status" value="1"/>
</dbReference>
<keyword evidence="6" id="KW-1185">Reference proteome</keyword>
<gene>
    <name evidence="5" type="ORF">RchiOBHm_Chr7g0180351</name>
</gene>
<name>A0A2P6P2D1_ROSCH</name>
<dbReference type="Gramene" id="PRQ16082">
    <property type="protein sequence ID" value="PRQ16082"/>
    <property type="gene ID" value="RchiOBHm_Chr7g0180351"/>
</dbReference>
<feature type="compositionally biased region" description="Polar residues" evidence="2">
    <location>
        <begin position="226"/>
        <end position="236"/>
    </location>
</feature>
<dbReference type="STRING" id="74649.A0A2P6P2D1"/>
<feature type="region of interest" description="Disordered" evidence="2">
    <location>
        <begin position="210"/>
        <end position="263"/>
    </location>
</feature>
<dbReference type="PANTHER" id="PTHR31301:SF193">
    <property type="entry name" value="LOB DOMAIN-CONTAINING PROTEIN 27"/>
    <property type="match status" value="1"/>
</dbReference>